<dbReference type="InterPro" id="IPR050261">
    <property type="entry name" value="FrsA_esterase"/>
</dbReference>
<reference evidence="3 4" key="1">
    <citation type="submission" date="2016-10" db="EMBL/GenBank/DDBJ databases">
        <title>Genome of airborne Acinetobacter sp. 5-2Ac02 in the hospital environment: Species near to Acinetobacter towneri.</title>
        <authorList>
            <person name="Barbosa B."/>
            <person name="Fernandez-Garcia L."/>
            <person name="Gato E."/>
            <person name="Leao R."/>
            <person name="Albano R."/>
            <person name="Fernandez B."/>
            <person name="Fernandez-Cuenca F."/>
            <person name="Marques E."/>
            <person name="Tomas M."/>
        </authorList>
    </citation>
    <scope>NUCLEOTIDE SEQUENCE [LARGE SCALE GENOMIC DNA]</scope>
    <source>
        <strain evidence="3 4">5-2Ac02</strain>
    </source>
</reference>
<dbReference type="eggNOG" id="COG1073">
    <property type="taxonomic scope" value="Bacteria"/>
</dbReference>
<comment type="caution">
    <text evidence="3">The sequence shown here is derived from an EMBL/GenBank/DDBJ whole genome shotgun (WGS) entry which is preliminary data.</text>
</comment>
<dbReference type="PANTHER" id="PTHR22946:SF9">
    <property type="entry name" value="POLYKETIDE TRANSFERASE AF380"/>
    <property type="match status" value="1"/>
</dbReference>
<keyword evidence="1 3" id="KW-0378">Hydrolase</keyword>
<dbReference type="Pfam" id="PF12146">
    <property type="entry name" value="Hydrolase_4"/>
    <property type="match status" value="1"/>
</dbReference>
<organism evidence="3 4">
    <name type="scientific">Acinetobacter towneri</name>
    <dbReference type="NCBI Taxonomy" id="202956"/>
    <lineage>
        <taxon>Bacteria</taxon>
        <taxon>Pseudomonadati</taxon>
        <taxon>Pseudomonadota</taxon>
        <taxon>Gammaproteobacteria</taxon>
        <taxon>Moraxellales</taxon>
        <taxon>Moraxellaceae</taxon>
        <taxon>Acinetobacter</taxon>
    </lineage>
</organism>
<dbReference type="RefSeq" id="WP_070153829.1">
    <property type="nucleotide sequence ID" value="NZ_MKQS01000006.1"/>
</dbReference>
<feature type="domain" description="Serine aminopeptidase S33" evidence="2">
    <location>
        <begin position="32"/>
        <end position="259"/>
    </location>
</feature>
<dbReference type="PANTHER" id="PTHR22946">
    <property type="entry name" value="DIENELACTONE HYDROLASE DOMAIN-CONTAINING PROTEIN-RELATED"/>
    <property type="match status" value="1"/>
</dbReference>
<evidence type="ECO:0000313" key="3">
    <source>
        <dbReference type="EMBL" id="OFE43989.1"/>
    </source>
</evidence>
<dbReference type="SUPFAM" id="SSF53474">
    <property type="entry name" value="alpha/beta-Hydrolases"/>
    <property type="match status" value="1"/>
</dbReference>
<dbReference type="GO" id="GO:0052689">
    <property type="term" value="F:carboxylic ester hydrolase activity"/>
    <property type="evidence" value="ECO:0007669"/>
    <property type="project" value="UniProtKB-ARBA"/>
</dbReference>
<gene>
    <name evidence="3" type="ORF">BJN41_11780</name>
</gene>
<name>A0A1E8E339_9GAMM</name>
<dbReference type="Gene3D" id="3.40.50.1820">
    <property type="entry name" value="alpha/beta hydrolase"/>
    <property type="match status" value="1"/>
</dbReference>
<dbReference type="EMBL" id="MKQS01000006">
    <property type="protein sequence ID" value="OFE43989.1"/>
    <property type="molecule type" value="Genomic_DNA"/>
</dbReference>
<proteinExistence type="predicted"/>
<accession>A0A1E8E339</accession>
<dbReference type="InterPro" id="IPR029058">
    <property type="entry name" value="AB_hydrolase_fold"/>
</dbReference>
<evidence type="ECO:0000313" key="4">
    <source>
        <dbReference type="Proteomes" id="UP000186931"/>
    </source>
</evidence>
<evidence type="ECO:0000259" key="2">
    <source>
        <dbReference type="Pfam" id="PF12146"/>
    </source>
</evidence>
<evidence type="ECO:0000256" key="1">
    <source>
        <dbReference type="ARBA" id="ARBA00022801"/>
    </source>
</evidence>
<dbReference type="Proteomes" id="UP000186931">
    <property type="component" value="Unassembled WGS sequence"/>
</dbReference>
<protein>
    <submittedName>
        <fullName evidence="3">Alpha/beta hydrolase</fullName>
    </submittedName>
</protein>
<dbReference type="STRING" id="202956.BJN41_11780"/>
<dbReference type="AlphaFoldDB" id="A0A1E8E339"/>
<sequence length="299" mass="34061">MHSYTVEPLYVKSDHEVIAADFYRPKSIEKPAVILMAHGLAALRHFKLVQYAQHFAQAGYAVVLFDYRYWGGSTGRPRELVSIEAQLDDWRSMISHIAERKSIDAKRMILWGTSLSGGYVLSLASRLHNIAAVMVQVPFVDGAESAKLYPLQQLPKALKISSQDYMGAKVGMPPKTLAVVAQKELCFLPTTDSYAGYMSIVNPDHYWSGEIPARVFFNLIRYRPIQEVRQINIPVLFIAAQRDSLIPIESSREAATNIAPYVQYEEWDMQHFDIYHGEWFKKAIQTQLEFLQQLFGVSK</sequence>
<dbReference type="InterPro" id="IPR022742">
    <property type="entry name" value="Hydrolase_4"/>
</dbReference>